<evidence type="ECO:0000313" key="1">
    <source>
        <dbReference type="EMBL" id="KAF2107147.1"/>
    </source>
</evidence>
<dbReference type="Proteomes" id="UP000799770">
    <property type="component" value="Unassembled WGS sequence"/>
</dbReference>
<evidence type="ECO:0000313" key="2">
    <source>
        <dbReference type="Proteomes" id="UP000799770"/>
    </source>
</evidence>
<reference evidence="1" key="1">
    <citation type="journal article" date="2020" name="Stud. Mycol.">
        <title>101 Dothideomycetes genomes: a test case for predicting lifestyles and emergence of pathogens.</title>
        <authorList>
            <person name="Haridas S."/>
            <person name="Albert R."/>
            <person name="Binder M."/>
            <person name="Bloem J."/>
            <person name="Labutti K."/>
            <person name="Salamov A."/>
            <person name="Andreopoulos B."/>
            <person name="Baker S."/>
            <person name="Barry K."/>
            <person name="Bills G."/>
            <person name="Bluhm B."/>
            <person name="Cannon C."/>
            <person name="Castanera R."/>
            <person name="Culley D."/>
            <person name="Daum C."/>
            <person name="Ezra D."/>
            <person name="Gonzalez J."/>
            <person name="Henrissat B."/>
            <person name="Kuo A."/>
            <person name="Liang C."/>
            <person name="Lipzen A."/>
            <person name="Lutzoni F."/>
            <person name="Magnuson J."/>
            <person name="Mondo S."/>
            <person name="Nolan M."/>
            <person name="Ohm R."/>
            <person name="Pangilinan J."/>
            <person name="Park H.-J."/>
            <person name="Ramirez L."/>
            <person name="Alfaro M."/>
            <person name="Sun H."/>
            <person name="Tritt A."/>
            <person name="Yoshinaga Y."/>
            <person name="Zwiers L.-H."/>
            <person name="Turgeon B."/>
            <person name="Goodwin S."/>
            <person name="Spatafora J."/>
            <person name="Crous P."/>
            <person name="Grigoriev I."/>
        </authorList>
    </citation>
    <scope>NUCLEOTIDE SEQUENCE</scope>
    <source>
        <strain evidence="1">CBS 627.86</strain>
    </source>
</reference>
<dbReference type="EMBL" id="ML977356">
    <property type="protein sequence ID" value="KAF2107147.1"/>
    <property type="molecule type" value="Genomic_DNA"/>
</dbReference>
<accession>A0A6A5YLD9</accession>
<organism evidence="1 2">
    <name type="scientific">Lophiotrema nucula</name>
    <dbReference type="NCBI Taxonomy" id="690887"/>
    <lineage>
        <taxon>Eukaryota</taxon>
        <taxon>Fungi</taxon>
        <taxon>Dikarya</taxon>
        <taxon>Ascomycota</taxon>
        <taxon>Pezizomycotina</taxon>
        <taxon>Dothideomycetes</taxon>
        <taxon>Pleosporomycetidae</taxon>
        <taxon>Pleosporales</taxon>
        <taxon>Lophiotremataceae</taxon>
        <taxon>Lophiotrema</taxon>
    </lineage>
</organism>
<keyword evidence="2" id="KW-1185">Reference proteome</keyword>
<protein>
    <submittedName>
        <fullName evidence="1">Uncharacterized protein</fullName>
    </submittedName>
</protein>
<dbReference type="AlphaFoldDB" id="A0A6A5YLD9"/>
<sequence length="171" mass="20067">MSVAFAGPSHIYILVIVIHDRDEQPTATITRASPNPFRLTKPAEEFDPFSGSLGYIWRSNCRVELFNQDDRTQKPEEMYFAIEARTTSSVRPRVFVSRWYHNLHNLKATYELELEKHKRKTGDRYPNQGEDMADESFRAARFDRLLGDERDFLWLKENEGRSDRRSLSPVL</sequence>
<gene>
    <name evidence="1" type="ORF">BDV96DRAFT_673576</name>
</gene>
<proteinExistence type="predicted"/>
<name>A0A6A5YLD9_9PLEO</name>